<dbReference type="InterPro" id="IPR016187">
    <property type="entry name" value="CTDL_fold"/>
</dbReference>
<dbReference type="InterPro" id="IPR016186">
    <property type="entry name" value="C-type_lectin-like/link_sf"/>
</dbReference>
<accession>A0A7J7JKZ5</accession>
<feature type="signal peptide" evidence="1">
    <location>
        <begin position="1"/>
        <end position="24"/>
    </location>
</feature>
<gene>
    <name evidence="3" type="ORF">EB796_015388</name>
</gene>
<dbReference type="CDD" id="cd00037">
    <property type="entry name" value="CLECT"/>
    <property type="match status" value="1"/>
</dbReference>
<reference evidence="3" key="1">
    <citation type="submission" date="2020-06" db="EMBL/GenBank/DDBJ databases">
        <title>Draft genome of Bugula neritina, a colonial animal packing powerful symbionts and potential medicines.</title>
        <authorList>
            <person name="Rayko M."/>
        </authorList>
    </citation>
    <scope>NUCLEOTIDE SEQUENCE [LARGE SCALE GENOMIC DNA]</scope>
    <source>
        <strain evidence="3">Kwan_BN1</strain>
    </source>
</reference>
<dbReference type="Gene3D" id="3.10.100.10">
    <property type="entry name" value="Mannose-Binding Protein A, subunit A"/>
    <property type="match status" value="1"/>
</dbReference>
<organism evidence="3 4">
    <name type="scientific">Bugula neritina</name>
    <name type="common">Brown bryozoan</name>
    <name type="synonym">Sertularia neritina</name>
    <dbReference type="NCBI Taxonomy" id="10212"/>
    <lineage>
        <taxon>Eukaryota</taxon>
        <taxon>Metazoa</taxon>
        <taxon>Spiralia</taxon>
        <taxon>Lophotrochozoa</taxon>
        <taxon>Bryozoa</taxon>
        <taxon>Gymnolaemata</taxon>
        <taxon>Cheilostomatida</taxon>
        <taxon>Flustrina</taxon>
        <taxon>Buguloidea</taxon>
        <taxon>Bugulidae</taxon>
        <taxon>Bugula</taxon>
    </lineage>
</organism>
<evidence type="ECO:0000313" key="4">
    <source>
        <dbReference type="Proteomes" id="UP000593567"/>
    </source>
</evidence>
<sequence length="167" mass="18845">MANLSSVFIILMVTVTVLPPYSNAMIKDPCPKKGYAYSGFGKICLRISSDSKSWADAKKACESNGETLLVLETLERIIWLKTLRQHYPGWELSSLWIGGKSTGGVWKWHGKLDNEPILLSDYIHGSPANKPSDDKCLQVLKHPDFTWKEDNCETKKRYLCEKLAPVN</sequence>
<feature type="chain" id="PRO_5029473340" description="C-type lectin domain-containing protein" evidence="1">
    <location>
        <begin position="25"/>
        <end position="167"/>
    </location>
</feature>
<dbReference type="PANTHER" id="PTHR45710">
    <property type="entry name" value="C-TYPE LECTIN DOMAIN-CONTAINING PROTEIN 180"/>
    <property type="match status" value="1"/>
</dbReference>
<dbReference type="SUPFAM" id="SSF56436">
    <property type="entry name" value="C-type lectin-like"/>
    <property type="match status" value="1"/>
</dbReference>
<dbReference type="PANTHER" id="PTHR45710:SF26">
    <property type="entry name" value="RH26557P"/>
    <property type="match status" value="1"/>
</dbReference>
<evidence type="ECO:0000259" key="2">
    <source>
        <dbReference type="PROSITE" id="PS50041"/>
    </source>
</evidence>
<dbReference type="Proteomes" id="UP000593567">
    <property type="component" value="Unassembled WGS sequence"/>
</dbReference>
<evidence type="ECO:0000256" key="1">
    <source>
        <dbReference type="SAM" id="SignalP"/>
    </source>
</evidence>
<dbReference type="InterPro" id="IPR050828">
    <property type="entry name" value="C-type_lectin/matrix_domain"/>
</dbReference>
<comment type="caution">
    <text evidence="3">The sequence shown here is derived from an EMBL/GenBank/DDBJ whole genome shotgun (WGS) entry which is preliminary data.</text>
</comment>
<dbReference type="OrthoDB" id="5797898at2759"/>
<keyword evidence="1" id="KW-0732">Signal</keyword>
<name>A0A7J7JKZ5_BUGNE</name>
<dbReference type="AlphaFoldDB" id="A0A7J7JKZ5"/>
<proteinExistence type="predicted"/>
<dbReference type="Pfam" id="PF00059">
    <property type="entry name" value="Lectin_C"/>
    <property type="match status" value="1"/>
</dbReference>
<protein>
    <recommendedName>
        <fullName evidence="2">C-type lectin domain-containing protein</fullName>
    </recommendedName>
</protein>
<evidence type="ECO:0000313" key="3">
    <source>
        <dbReference type="EMBL" id="KAF6026301.1"/>
    </source>
</evidence>
<dbReference type="SMART" id="SM00034">
    <property type="entry name" value="CLECT"/>
    <property type="match status" value="1"/>
</dbReference>
<dbReference type="PROSITE" id="PS50041">
    <property type="entry name" value="C_TYPE_LECTIN_2"/>
    <property type="match status" value="1"/>
</dbReference>
<dbReference type="InterPro" id="IPR001304">
    <property type="entry name" value="C-type_lectin-like"/>
</dbReference>
<dbReference type="EMBL" id="VXIV02002305">
    <property type="protein sequence ID" value="KAF6026301.1"/>
    <property type="molecule type" value="Genomic_DNA"/>
</dbReference>
<feature type="domain" description="C-type lectin" evidence="2">
    <location>
        <begin position="40"/>
        <end position="161"/>
    </location>
</feature>
<keyword evidence="4" id="KW-1185">Reference proteome</keyword>